<dbReference type="CDD" id="cd05117">
    <property type="entry name" value="STKc_CAMK"/>
    <property type="match status" value="1"/>
</dbReference>
<name>A0ABM4DKC5_HYDVU</name>
<accession>A0ABM4DKC5</accession>
<keyword evidence="2 3" id="KW-0067">ATP-binding</keyword>
<evidence type="ECO:0000313" key="6">
    <source>
        <dbReference type="RefSeq" id="XP_065674988.1"/>
    </source>
</evidence>
<keyword evidence="1 3" id="KW-0547">Nucleotide-binding</keyword>
<proteinExistence type="predicted"/>
<dbReference type="Gene3D" id="1.10.510.10">
    <property type="entry name" value="Transferase(Phosphotransferase) domain 1"/>
    <property type="match status" value="1"/>
</dbReference>
<dbReference type="RefSeq" id="XP_065674988.1">
    <property type="nucleotide sequence ID" value="XM_065818916.1"/>
</dbReference>
<evidence type="ECO:0000259" key="4">
    <source>
        <dbReference type="PROSITE" id="PS50011"/>
    </source>
</evidence>
<dbReference type="SUPFAM" id="SSF56112">
    <property type="entry name" value="Protein kinase-like (PK-like)"/>
    <property type="match status" value="1"/>
</dbReference>
<feature type="domain" description="Protein kinase" evidence="4">
    <location>
        <begin position="55"/>
        <end position="313"/>
    </location>
</feature>
<evidence type="ECO:0000313" key="5">
    <source>
        <dbReference type="Proteomes" id="UP001652625"/>
    </source>
</evidence>
<dbReference type="Proteomes" id="UP001652625">
    <property type="component" value="Chromosome 15"/>
</dbReference>
<dbReference type="PROSITE" id="PS50011">
    <property type="entry name" value="PROTEIN_KINASE_DOM"/>
    <property type="match status" value="1"/>
</dbReference>
<feature type="binding site" evidence="3">
    <location>
        <position position="84"/>
    </location>
    <ligand>
        <name>ATP</name>
        <dbReference type="ChEBI" id="CHEBI:30616"/>
    </ligand>
</feature>
<dbReference type="SMART" id="SM00220">
    <property type="entry name" value="S_TKc"/>
    <property type="match status" value="1"/>
</dbReference>
<dbReference type="PROSITE" id="PS00108">
    <property type="entry name" value="PROTEIN_KINASE_ST"/>
    <property type="match status" value="1"/>
</dbReference>
<dbReference type="InterPro" id="IPR000719">
    <property type="entry name" value="Prot_kinase_dom"/>
</dbReference>
<dbReference type="PANTHER" id="PTHR24347">
    <property type="entry name" value="SERINE/THREONINE-PROTEIN KINASE"/>
    <property type="match status" value="1"/>
</dbReference>
<dbReference type="InterPro" id="IPR017441">
    <property type="entry name" value="Protein_kinase_ATP_BS"/>
</dbReference>
<evidence type="ECO:0000256" key="1">
    <source>
        <dbReference type="ARBA" id="ARBA00022741"/>
    </source>
</evidence>
<sequence length="610" mass="70035">MMGCVITKTYASKNSMMFPSYEFEPTSNGKKEMKKVCAVENQSNIITDSQVIIQYAIKSLIGEGAFSNVFRVESTKTKLPFAIKAMETRSLQGKELFESELSVLKKVNTEPHENIINFIDVIYSKHYGYIVMELATGGDLLEKIQSHGFLKENEARRITKMIISGVCHLHSKGITHRDLKPENILFYTPGENSRIVITDFGFSVVGGFDNQLQTFCGTPQYLSPEQIKQKTYNNKVDMWSLGVVVYVMLCGRLPFNSENIVQLHEKITSSIQSYKREIWNNVSSNAKVFINKLLEKNPEIRLNSEEASREPWIGNMPIIQSKVLLPTTKVPDLKKPSSLHSNKSCNKSITFYNLSETLTSKNVEVNKKNVDLNEKNIEVNDKKTTSLKNGNENLSLYIQSKANDYQTKNCFKEKQSYHEVKPSFQSNLSISVKNDLFREKTRQTKNGCELIFDRQLVIPKSDRKIHIDELFGTDTSTSQSTNDDKSQVFIDRESYINNKLNDINKELQRTSKFRDLKTNKNKNDFRITRLSDQQFKKQLQDSIPMQPNESVRNFVHLDRLFAASQTLISHPSILIQGKKKSNEVKRFRTTDRNKVNSWLNAQHINKPIKS</sequence>
<keyword evidence="5" id="KW-1185">Reference proteome</keyword>
<dbReference type="InterPro" id="IPR008271">
    <property type="entry name" value="Ser/Thr_kinase_AS"/>
</dbReference>
<dbReference type="PROSITE" id="PS00107">
    <property type="entry name" value="PROTEIN_KINASE_ATP"/>
    <property type="match status" value="1"/>
</dbReference>
<dbReference type="InterPro" id="IPR011009">
    <property type="entry name" value="Kinase-like_dom_sf"/>
</dbReference>
<evidence type="ECO:0000256" key="3">
    <source>
        <dbReference type="PROSITE-ProRule" id="PRU10141"/>
    </source>
</evidence>
<organism evidence="5 6">
    <name type="scientific">Hydra vulgaris</name>
    <name type="common">Hydra</name>
    <name type="synonym">Hydra attenuata</name>
    <dbReference type="NCBI Taxonomy" id="6087"/>
    <lineage>
        <taxon>Eukaryota</taxon>
        <taxon>Metazoa</taxon>
        <taxon>Cnidaria</taxon>
        <taxon>Hydrozoa</taxon>
        <taxon>Hydroidolina</taxon>
        <taxon>Anthoathecata</taxon>
        <taxon>Aplanulata</taxon>
        <taxon>Hydridae</taxon>
        <taxon>Hydra</taxon>
    </lineage>
</organism>
<protein>
    <submittedName>
        <fullName evidence="6">Serine/threonine-protein kinase H1-like</fullName>
    </submittedName>
</protein>
<evidence type="ECO:0000256" key="2">
    <source>
        <dbReference type="ARBA" id="ARBA00022840"/>
    </source>
</evidence>
<dbReference type="GeneID" id="136091401"/>
<gene>
    <name evidence="6" type="primary">LOC136091401</name>
</gene>
<dbReference type="Pfam" id="PF00069">
    <property type="entry name" value="Pkinase"/>
    <property type="match status" value="1"/>
</dbReference>
<reference evidence="6" key="1">
    <citation type="submission" date="2025-08" db="UniProtKB">
        <authorList>
            <consortium name="RefSeq"/>
        </authorList>
    </citation>
    <scope>IDENTIFICATION</scope>
</reference>